<organism evidence="2 3">
    <name type="scientific">Gaetbulibacter jejuensis</name>
    <dbReference type="NCBI Taxonomy" id="584607"/>
    <lineage>
        <taxon>Bacteria</taxon>
        <taxon>Pseudomonadati</taxon>
        <taxon>Bacteroidota</taxon>
        <taxon>Flavobacteriia</taxon>
        <taxon>Flavobacteriales</taxon>
        <taxon>Flavobacteriaceae</taxon>
        <taxon>Gaetbulibacter</taxon>
    </lineage>
</organism>
<evidence type="ECO:0000313" key="3">
    <source>
        <dbReference type="Proteomes" id="UP001500736"/>
    </source>
</evidence>
<dbReference type="RefSeq" id="WP_343795100.1">
    <property type="nucleotide sequence ID" value="NZ_BAAAGF010000001.1"/>
</dbReference>
<sequence>MKSLETLNEIFGKKKFDLEHETKMVQARILSPILSAINQKKMTQVELEEKTGLNQSFLSAIFNNKRRLNMEHIAKFQNALGIKLQSPEVLSIENHYEKFYNPKNDCEYVLDNPQENFEALLLEHTEAMFKEGAYVIGGHYPRTNKVKCVGSFCSDTEVWSTYDIESAEFPGMAIARANAQVGRRKNPGAKQHLRKDNLVTILKRRLVK</sequence>
<feature type="domain" description="HTH cro/C1-type" evidence="1">
    <location>
        <begin position="33"/>
        <end position="90"/>
    </location>
</feature>
<keyword evidence="3" id="KW-1185">Reference proteome</keyword>
<gene>
    <name evidence="2" type="ORF">GCM10009431_01290</name>
</gene>
<dbReference type="Proteomes" id="UP001500736">
    <property type="component" value="Unassembled WGS sequence"/>
</dbReference>
<reference evidence="2 3" key="1">
    <citation type="journal article" date="2019" name="Int. J. Syst. Evol. Microbiol.">
        <title>The Global Catalogue of Microorganisms (GCM) 10K type strain sequencing project: providing services to taxonomists for standard genome sequencing and annotation.</title>
        <authorList>
            <consortium name="The Broad Institute Genomics Platform"/>
            <consortium name="The Broad Institute Genome Sequencing Center for Infectious Disease"/>
            <person name="Wu L."/>
            <person name="Ma J."/>
        </authorList>
    </citation>
    <scope>NUCLEOTIDE SEQUENCE [LARGE SCALE GENOMIC DNA]</scope>
    <source>
        <strain evidence="2 3">JCM 15976</strain>
    </source>
</reference>
<proteinExistence type="predicted"/>
<dbReference type="Pfam" id="PF01381">
    <property type="entry name" value="HTH_3"/>
    <property type="match status" value="1"/>
</dbReference>
<evidence type="ECO:0000259" key="1">
    <source>
        <dbReference type="PROSITE" id="PS50943"/>
    </source>
</evidence>
<evidence type="ECO:0000313" key="2">
    <source>
        <dbReference type="EMBL" id="GAA0735934.1"/>
    </source>
</evidence>
<comment type="caution">
    <text evidence="2">The sequence shown here is derived from an EMBL/GenBank/DDBJ whole genome shotgun (WGS) entry which is preliminary data.</text>
</comment>
<dbReference type="CDD" id="cd00093">
    <property type="entry name" value="HTH_XRE"/>
    <property type="match status" value="1"/>
</dbReference>
<dbReference type="InterPro" id="IPR001387">
    <property type="entry name" value="Cro/C1-type_HTH"/>
</dbReference>
<name>A0ABN1JCN7_9FLAO</name>
<dbReference type="InterPro" id="IPR010982">
    <property type="entry name" value="Lambda_DNA-bd_dom_sf"/>
</dbReference>
<dbReference type="SMART" id="SM00530">
    <property type="entry name" value="HTH_XRE"/>
    <property type="match status" value="1"/>
</dbReference>
<accession>A0ABN1JCN7</accession>
<dbReference type="SUPFAM" id="SSF47413">
    <property type="entry name" value="lambda repressor-like DNA-binding domains"/>
    <property type="match status" value="1"/>
</dbReference>
<protein>
    <recommendedName>
        <fullName evidence="1">HTH cro/C1-type domain-containing protein</fullName>
    </recommendedName>
</protein>
<dbReference type="Gene3D" id="1.10.260.40">
    <property type="entry name" value="lambda repressor-like DNA-binding domains"/>
    <property type="match status" value="1"/>
</dbReference>
<dbReference type="PROSITE" id="PS50943">
    <property type="entry name" value="HTH_CROC1"/>
    <property type="match status" value="1"/>
</dbReference>
<dbReference type="EMBL" id="BAAAGF010000001">
    <property type="protein sequence ID" value="GAA0735934.1"/>
    <property type="molecule type" value="Genomic_DNA"/>
</dbReference>